<evidence type="ECO:0000313" key="3">
    <source>
        <dbReference type="EMBL" id="WIM71376.1"/>
    </source>
</evidence>
<reference evidence="3 4" key="1">
    <citation type="submission" date="2023-05" db="EMBL/GenBank/DDBJ databases">
        <title>Corynebacterium suedekumii sp. nov. and Corynebacterium breve sp. nov. isolated from raw cow's milk.</title>
        <authorList>
            <person name="Baer M.K."/>
            <person name="Mehl L."/>
            <person name="Hellmuth R."/>
            <person name="Marke G."/>
            <person name="Lipski A."/>
        </authorList>
    </citation>
    <scope>NUCLEOTIDE SEQUENCE [LARGE SCALE GENOMIC DNA]</scope>
    <source>
        <strain evidence="3 4">LM112</strain>
    </source>
</reference>
<feature type="transmembrane region" description="Helical" evidence="1">
    <location>
        <begin position="106"/>
        <end position="127"/>
    </location>
</feature>
<evidence type="ECO:0000256" key="1">
    <source>
        <dbReference type="SAM" id="Phobius"/>
    </source>
</evidence>
<dbReference type="Pfam" id="PF12158">
    <property type="entry name" value="DUF3592"/>
    <property type="match status" value="1"/>
</dbReference>
<keyword evidence="1" id="KW-0812">Transmembrane</keyword>
<dbReference type="Proteomes" id="UP001238805">
    <property type="component" value="Chromosome"/>
</dbReference>
<evidence type="ECO:0000313" key="4">
    <source>
        <dbReference type="Proteomes" id="UP001238805"/>
    </source>
</evidence>
<proteinExistence type="predicted"/>
<dbReference type="RefSeq" id="WP_284875947.1">
    <property type="nucleotide sequence ID" value="NZ_CP126970.1"/>
</dbReference>
<dbReference type="EMBL" id="CP126970">
    <property type="protein sequence ID" value="WIM71376.1"/>
    <property type="molecule type" value="Genomic_DNA"/>
</dbReference>
<accession>A0ABY8VQU2</accession>
<keyword evidence="1" id="KW-1133">Transmembrane helix</keyword>
<gene>
    <name evidence="3" type="ORF">QP029_06270</name>
</gene>
<protein>
    <submittedName>
        <fullName evidence="3">DUF3592 domain-containing protein</fullName>
    </submittedName>
</protein>
<dbReference type="InterPro" id="IPR021994">
    <property type="entry name" value="DUF3592"/>
</dbReference>
<organism evidence="3 4">
    <name type="scientific">Corynebacterium suedekumii</name>
    <dbReference type="NCBI Taxonomy" id="3049801"/>
    <lineage>
        <taxon>Bacteria</taxon>
        <taxon>Bacillati</taxon>
        <taxon>Actinomycetota</taxon>
        <taxon>Actinomycetes</taxon>
        <taxon>Mycobacteriales</taxon>
        <taxon>Corynebacteriaceae</taxon>
        <taxon>Corynebacterium</taxon>
    </lineage>
</organism>
<sequence>MTADLAWQNWVALAGGLAMTVAGVVGLVHYVRTLRWPRAEAVVEATEPSYHEGGSTWTYHVVFDDLAGHRHRGRAFDNNRNRAPGETVTVRYDPANPADTVTTPRLFRWVPGVANVIIGAGLVAYGLTYQW</sequence>
<keyword evidence="1" id="KW-0472">Membrane</keyword>
<keyword evidence="4" id="KW-1185">Reference proteome</keyword>
<evidence type="ECO:0000259" key="2">
    <source>
        <dbReference type="Pfam" id="PF12158"/>
    </source>
</evidence>
<name>A0ABY8VQU2_9CORY</name>
<feature type="domain" description="DUF3592" evidence="2">
    <location>
        <begin position="47"/>
        <end position="104"/>
    </location>
</feature>
<feature type="transmembrane region" description="Helical" evidence="1">
    <location>
        <begin position="12"/>
        <end position="31"/>
    </location>
</feature>